<dbReference type="RefSeq" id="WP_345337449.1">
    <property type="nucleotide sequence ID" value="NZ_BAABJZ010000106.1"/>
</dbReference>
<dbReference type="PROSITE" id="PS50977">
    <property type="entry name" value="HTH_TETR_2"/>
    <property type="match status" value="1"/>
</dbReference>
<evidence type="ECO:0000259" key="5">
    <source>
        <dbReference type="PROSITE" id="PS50977"/>
    </source>
</evidence>
<dbReference type="Gene3D" id="1.10.357.10">
    <property type="entry name" value="Tetracycline Repressor, domain 2"/>
    <property type="match status" value="1"/>
</dbReference>
<dbReference type="Pfam" id="PF00440">
    <property type="entry name" value="TetR_N"/>
    <property type="match status" value="1"/>
</dbReference>
<sequence>MDKKAELTQVAFALFYARGANSVGINEVLQRSGIAKKTLYHHFVGKEALLFATLELRDRQFLAWLEGRLSQAKPGQQAVSALFHGLAAWFDHQEAELGPFHGCYFVSTAALYPDTQHENRRYCQQHKRRVRAMIQQHLGDRFKHREALLDAIVLLMEGAIASAQINRDSSSATRCLPVVATLFSLLEMTTGD</sequence>
<evidence type="ECO:0000256" key="2">
    <source>
        <dbReference type="ARBA" id="ARBA00023125"/>
    </source>
</evidence>
<keyword evidence="3" id="KW-0804">Transcription</keyword>
<evidence type="ECO:0000256" key="1">
    <source>
        <dbReference type="ARBA" id="ARBA00023015"/>
    </source>
</evidence>
<gene>
    <name evidence="6" type="ORF">GCM10023333_41590</name>
</gene>
<protein>
    <submittedName>
        <fullName evidence="6">TetR/AcrR family transcriptional regulator</fullName>
    </submittedName>
</protein>
<accession>A0ABP9FRM2</accession>
<dbReference type="InterPro" id="IPR036271">
    <property type="entry name" value="Tet_transcr_reg_TetR-rel_C_sf"/>
</dbReference>
<dbReference type="InterPro" id="IPR009057">
    <property type="entry name" value="Homeodomain-like_sf"/>
</dbReference>
<dbReference type="PANTHER" id="PTHR47506:SF3">
    <property type="entry name" value="HTH-TYPE TRANSCRIPTIONAL REGULATOR LMRA"/>
    <property type="match status" value="1"/>
</dbReference>
<dbReference type="SUPFAM" id="SSF48498">
    <property type="entry name" value="Tetracyclin repressor-like, C-terminal domain"/>
    <property type="match status" value="1"/>
</dbReference>
<keyword evidence="7" id="KW-1185">Reference proteome</keyword>
<keyword evidence="2 4" id="KW-0238">DNA-binding</keyword>
<proteinExistence type="predicted"/>
<dbReference type="InterPro" id="IPR001647">
    <property type="entry name" value="HTH_TetR"/>
</dbReference>
<feature type="domain" description="HTH tetR-type" evidence="5">
    <location>
        <begin position="1"/>
        <end position="61"/>
    </location>
</feature>
<dbReference type="EMBL" id="BAABJZ010000106">
    <property type="protein sequence ID" value="GAA4903113.1"/>
    <property type="molecule type" value="Genomic_DNA"/>
</dbReference>
<dbReference type="PRINTS" id="PR00455">
    <property type="entry name" value="HTHTETR"/>
</dbReference>
<dbReference type="Proteomes" id="UP001499988">
    <property type="component" value="Unassembled WGS sequence"/>
</dbReference>
<feature type="DNA-binding region" description="H-T-H motif" evidence="4">
    <location>
        <begin position="24"/>
        <end position="43"/>
    </location>
</feature>
<dbReference type="PANTHER" id="PTHR47506">
    <property type="entry name" value="TRANSCRIPTIONAL REGULATORY PROTEIN"/>
    <property type="match status" value="1"/>
</dbReference>
<evidence type="ECO:0000313" key="7">
    <source>
        <dbReference type="Proteomes" id="UP001499988"/>
    </source>
</evidence>
<name>A0ABP9FRM2_9GAMM</name>
<organism evidence="6 7">
    <name type="scientific">Ferrimonas pelagia</name>
    <dbReference type="NCBI Taxonomy" id="1177826"/>
    <lineage>
        <taxon>Bacteria</taxon>
        <taxon>Pseudomonadati</taxon>
        <taxon>Pseudomonadota</taxon>
        <taxon>Gammaproteobacteria</taxon>
        <taxon>Alteromonadales</taxon>
        <taxon>Ferrimonadaceae</taxon>
        <taxon>Ferrimonas</taxon>
    </lineage>
</organism>
<keyword evidence="1" id="KW-0805">Transcription regulation</keyword>
<comment type="caution">
    <text evidence="6">The sequence shown here is derived from an EMBL/GenBank/DDBJ whole genome shotgun (WGS) entry which is preliminary data.</text>
</comment>
<evidence type="ECO:0000256" key="4">
    <source>
        <dbReference type="PROSITE-ProRule" id="PRU00335"/>
    </source>
</evidence>
<evidence type="ECO:0000256" key="3">
    <source>
        <dbReference type="ARBA" id="ARBA00023163"/>
    </source>
</evidence>
<reference evidence="7" key="1">
    <citation type="journal article" date="2019" name="Int. J. Syst. Evol. Microbiol.">
        <title>The Global Catalogue of Microorganisms (GCM) 10K type strain sequencing project: providing services to taxonomists for standard genome sequencing and annotation.</title>
        <authorList>
            <consortium name="The Broad Institute Genomics Platform"/>
            <consortium name="The Broad Institute Genome Sequencing Center for Infectious Disease"/>
            <person name="Wu L."/>
            <person name="Ma J."/>
        </authorList>
    </citation>
    <scope>NUCLEOTIDE SEQUENCE [LARGE SCALE GENOMIC DNA]</scope>
    <source>
        <strain evidence="7">JCM 18401</strain>
    </source>
</reference>
<evidence type="ECO:0000313" key="6">
    <source>
        <dbReference type="EMBL" id="GAA4903113.1"/>
    </source>
</evidence>
<dbReference type="SUPFAM" id="SSF46689">
    <property type="entry name" value="Homeodomain-like"/>
    <property type="match status" value="1"/>
</dbReference>